<organism evidence="3 4">
    <name type="scientific">Flavobacterium beibuense</name>
    <dbReference type="NCBI Taxonomy" id="657326"/>
    <lineage>
        <taxon>Bacteria</taxon>
        <taxon>Pseudomonadati</taxon>
        <taxon>Bacteroidota</taxon>
        <taxon>Flavobacteriia</taxon>
        <taxon>Flavobacteriales</taxon>
        <taxon>Flavobacteriaceae</taxon>
        <taxon>Flavobacterium</taxon>
    </lineage>
</organism>
<evidence type="ECO:0000256" key="1">
    <source>
        <dbReference type="SAM" id="MobiDB-lite"/>
    </source>
</evidence>
<dbReference type="EMBL" id="JUIW01000012">
    <property type="protein sequence ID" value="RYJ41217.1"/>
    <property type="molecule type" value="Genomic_DNA"/>
</dbReference>
<dbReference type="Proteomes" id="UP000289775">
    <property type="component" value="Unassembled WGS sequence"/>
</dbReference>
<dbReference type="AlphaFoldDB" id="A0A444W5U5"/>
<proteinExistence type="predicted"/>
<feature type="compositionally biased region" description="Low complexity" evidence="1">
    <location>
        <begin position="43"/>
        <end position="59"/>
    </location>
</feature>
<feature type="chain" id="PRO_5019321727" description="Lipoprotein" evidence="2">
    <location>
        <begin position="24"/>
        <end position="69"/>
    </location>
</feature>
<feature type="signal peptide" evidence="2">
    <location>
        <begin position="1"/>
        <end position="23"/>
    </location>
</feature>
<protein>
    <recommendedName>
        <fullName evidence="5">Lipoprotein</fullName>
    </recommendedName>
</protein>
<feature type="compositionally biased region" description="Acidic residues" evidence="1">
    <location>
        <begin position="30"/>
        <end position="42"/>
    </location>
</feature>
<gene>
    <name evidence="3" type="ORF">NU09_3251</name>
</gene>
<keyword evidence="2" id="KW-0732">Signal</keyword>
<sequence>MKKVVLSLAVIAMISFVSCKETANETTEPQTEEVAPEVEATPEVEAAPEATVDTAAAPVEEAHTEEAAH</sequence>
<accession>A0A444W5U5</accession>
<feature type="region of interest" description="Disordered" evidence="1">
    <location>
        <begin position="21"/>
        <end position="69"/>
    </location>
</feature>
<evidence type="ECO:0000313" key="3">
    <source>
        <dbReference type="EMBL" id="RYJ41217.1"/>
    </source>
</evidence>
<evidence type="ECO:0000313" key="4">
    <source>
        <dbReference type="Proteomes" id="UP000289775"/>
    </source>
</evidence>
<reference evidence="3 4" key="1">
    <citation type="submission" date="2014-12" db="EMBL/GenBank/DDBJ databases">
        <title>Genome sequence of Flavobacterium beibuense RSKm HC5.</title>
        <authorList>
            <person name="Kim J.F."/>
            <person name="Song J.Y."/>
            <person name="Kwak M.-J."/>
            <person name="Lee S.-W."/>
        </authorList>
    </citation>
    <scope>NUCLEOTIDE SEQUENCE [LARGE SCALE GENOMIC DNA]</scope>
    <source>
        <strain evidence="3 4">RSKm HC5</strain>
    </source>
</reference>
<dbReference type="PROSITE" id="PS51257">
    <property type="entry name" value="PROKAR_LIPOPROTEIN"/>
    <property type="match status" value="1"/>
</dbReference>
<feature type="compositionally biased region" description="Basic and acidic residues" evidence="1">
    <location>
        <begin position="60"/>
        <end position="69"/>
    </location>
</feature>
<keyword evidence="4" id="KW-1185">Reference proteome</keyword>
<comment type="caution">
    <text evidence="3">The sequence shown here is derived from an EMBL/GenBank/DDBJ whole genome shotgun (WGS) entry which is preliminary data.</text>
</comment>
<evidence type="ECO:0008006" key="5">
    <source>
        <dbReference type="Google" id="ProtNLM"/>
    </source>
</evidence>
<evidence type="ECO:0000256" key="2">
    <source>
        <dbReference type="SAM" id="SignalP"/>
    </source>
</evidence>
<name>A0A444W5U5_9FLAO</name>